<dbReference type="Proteomes" id="UP001147733">
    <property type="component" value="Unassembled WGS sequence"/>
</dbReference>
<accession>A0A9W9P2D0</accession>
<name>A0A9W9P2D0_PENCI</name>
<dbReference type="AlphaFoldDB" id="A0A9W9P2D0"/>
<feature type="transmembrane region" description="Helical" evidence="1">
    <location>
        <begin position="41"/>
        <end position="60"/>
    </location>
</feature>
<keyword evidence="1" id="KW-0472">Membrane</keyword>
<dbReference type="RefSeq" id="XP_056501681.1">
    <property type="nucleotide sequence ID" value="XM_056642269.1"/>
</dbReference>
<keyword evidence="1" id="KW-1133">Transmembrane helix</keyword>
<evidence type="ECO:0000313" key="3">
    <source>
        <dbReference type="Proteomes" id="UP001147733"/>
    </source>
</evidence>
<dbReference type="GeneID" id="81381436"/>
<reference evidence="2" key="1">
    <citation type="submission" date="2022-11" db="EMBL/GenBank/DDBJ databases">
        <authorList>
            <person name="Petersen C."/>
        </authorList>
    </citation>
    <scope>NUCLEOTIDE SEQUENCE</scope>
    <source>
        <strain evidence="2">IBT 23319</strain>
    </source>
</reference>
<dbReference type="OrthoDB" id="2560628at2759"/>
<protein>
    <submittedName>
        <fullName evidence="2">Uncharacterized protein</fullName>
    </submittedName>
</protein>
<proteinExistence type="predicted"/>
<gene>
    <name evidence="2" type="ORF">N7469_003349</name>
</gene>
<keyword evidence="1" id="KW-0812">Transmembrane</keyword>
<reference evidence="2" key="2">
    <citation type="journal article" date="2023" name="IMA Fungus">
        <title>Comparative genomic study of the Penicillium genus elucidates a diverse pangenome and 15 lateral gene transfer events.</title>
        <authorList>
            <person name="Petersen C."/>
            <person name="Sorensen T."/>
            <person name="Nielsen M.R."/>
            <person name="Sondergaard T.E."/>
            <person name="Sorensen J.L."/>
            <person name="Fitzpatrick D.A."/>
            <person name="Frisvad J.C."/>
            <person name="Nielsen K.L."/>
        </authorList>
    </citation>
    <scope>NUCLEOTIDE SEQUENCE</scope>
    <source>
        <strain evidence="2">IBT 23319</strain>
    </source>
</reference>
<feature type="transmembrane region" description="Helical" evidence="1">
    <location>
        <begin position="6"/>
        <end position="29"/>
    </location>
</feature>
<evidence type="ECO:0000256" key="1">
    <source>
        <dbReference type="SAM" id="Phobius"/>
    </source>
</evidence>
<organism evidence="2 3">
    <name type="scientific">Penicillium citrinum</name>
    <dbReference type="NCBI Taxonomy" id="5077"/>
    <lineage>
        <taxon>Eukaryota</taxon>
        <taxon>Fungi</taxon>
        <taxon>Dikarya</taxon>
        <taxon>Ascomycota</taxon>
        <taxon>Pezizomycotina</taxon>
        <taxon>Eurotiomycetes</taxon>
        <taxon>Eurotiomycetidae</taxon>
        <taxon>Eurotiales</taxon>
        <taxon>Aspergillaceae</taxon>
        <taxon>Penicillium</taxon>
    </lineage>
</organism>
<sequence length="68" mass="7221">MVASSIFLSTGIFPLIAATLGLIRLIMAMEDMDSRINRQLFLSRALFFIALGLTITGGLLEGSDTASG</sequence>
<comment type="caution">
    <text evidence="2">The sequence shown here is derived from an EMBL/GenBank/DDBJ whole genome shotgun (WGS) entry which is preliminary data.</text>
</comment>
<evidence type="ECO:0000313" key="2">
    <source>
        <dbReference type="EMBL" id="KAJ5234181.1"/>
    </source>
</evidence>
<keyword evidence="3" id="KW-1185">Reference proteome</keyword>
<dbReference type="EMBL" id="JAPQKT010000003">
    <property type="protein sequence ID" value="KAJ5234181.1"/>
    <property type="molecule type" value="Genomic_DNA"/>
</dbReference>